<evidence type="ECO:0000313" key="12">
    <source>
        <dbReference type="EMBL" id="GMM37488.1"/>
    </source>
</evidence>
<dbReference type="GeneID" id="90075463"/>
<evidence type="ECO:0000256" key="5">
    <source>
        <dbReference type="ARBA" id="ARBA00022692"/>
    </source>
</evidence>
<comment type="similarity">
    <text evidence="2 8">Belongs to the major facilitator superfamily. Sugar transporter (TC 2.A.1.1) family.</text>
</comment>
<dbReference type="RefSeq" id="XP_064854484.1">
    <property type="nucleotide sequence ID" value="XM_064998412.1"/>
</dbReference>
<comment type="caution">
    <text evidence="12">The sequence shown here is derived from an EMBL/GenBank/DDBJ whole genome shotgun (WGS) entry which is preliminary data.</text>
</comment>
<keyword evidence="3 8" id="KW-0813">Transport</keyword>
<feature type="compositionally biased region" description="Low complexity" evidence="9">
    <location>
        <begin position="13"/>
        <end position="30"/>
    </location>
</feature>
<dbReference type="PROSITE" id="PS00216">
    <property type="entry name" value="SUGAR_TRANSPORT_1"/>
    <property type="match status" value="1"/>
</dbReference>
<feature type="transmembrane region" description="Helical" evidence="10">
    <location>
        <begin position="52"/>
        <end position="71"/>
    </location>
</feature>
<evidence type="ECO:0000256" key="7">
    <source>
        <dbReference type="ARBA" id="ARBA00023136"/>
    </source>
</evidence>
<feature type="transmembrane region" description="Helical" evidence="10">
    <location>
        <begin position="353"/>
        <end position="375"/>
    </location>
</feature>
<gene>
    <name evidence="12" type="ORF">DASC09_048130</name>
</gene>
<feature type="transmembrane region" description="Helical" evidence="10">
    <location>
        <begin position="319"/>
        <end position="341"/>
    </location>
</feature>
<dbReference type="InterPro" id="IPR003663">
    <property type="entry name" value="Sugar/inositol_transpt"/>
</dbReference>
<feature type="region of interest" description="Disordered" evidence="9">
    <location>
        <begin position="1"/>
        <end position="36"/>
    </location>
</feature>
<keyword evidence="6 10" id="KW-1133">Transmembrane helix</keyword>
<dbReference type="InterPro" id="IPR020846">
    <property type="entry name" value="MFS_dom"/>
</dbReference>
<feature type="transmembrane region" description="Helical" evidence="10">
    <location>
        <begin position="108"/>
        <end position="128"/>
    </location>
</feature>
<evidence type="ECO:0000259" key="11">
    <source>
        <dbReference type="PROSITE" id="PS50850"/>
    </source>
</evidence>
<feature type="transmembrane region" description="Helical" evidence="10">
    <location>
        <begin position="195"/>
        <end position="218"/>
    </location>
</feature>
<dbReference type="GO" id="GO:0055056">
    <property type="term" value="F:D-glucose transmembrane transporter activity"/>
    <property type="evidence" value="ECO:0007669"/>
    <property type="project" value="UniProtKB-ARBA"/>
</dbReference>
<evidence type="ECO:0000256" key="10">
    <source>
        <dbReference type="SAM" id="Phobius"/>
    </source>
</evidence>
<accession>A0AAV5QRE7</accession>
<evidence type="ECO:0000256" key="4">
    <source>
        <dbReference type="ARBA" id="ARBA00022597"/>
    </source>
</evidence>
<feature type="transmembrane region" description="Helical" evidence="10">
    <location>
        <begin position="419"/>
        <end position="446"/>
    </location>
</feature>
<dbReference type="SUPFAM" id="SSF103473">
    <property type="entry name" value="MFS general substrate transporter"/>
    <property type="match status" value="1"/>
</dbReference>
<dbReference type="InterPro" id="IPR036259">
    <property type="entry name" value="MFS_trans_sf"/>
</dbReference>
<dbReference type="PROSITE" id="PS00217">
    <property type="entry name" value="SUGAR_TRANSPORT_2"/>
    <property type="match status" value="1"/>
</dbReference>
<protein>
    <submittedName>
        <fullName evidence="12">Hexose transporter</fullName>
    </submittedName>
</protein>
<dbReference type="GO" id="GO:0005351">
    <property type="term" value="F:carbohydrate:proton symporter activity"/>
    <property type="evidence" value="ECO:0007669"/>
    <property type="project" value="TreeGrafter"/>
</dbReference>
<feature type="transmembrane region" description="Helical" evidence="10">
    <location>
        <begin position="135"/>
        <end position="153"/>
    </location>
</feature>
<feature type="transmembrane region" description="Helical" evidence="10">
    <location>
        <begin position="384"/>
        <end position="407"/>
    </location>
</feature>
<keyword evidence="13" id="KW-1185">Reference proteome</keyword>
<evidence type="ECO:0000313" key="13">
    <source>
        <dbReference type="Proteomes" id="UP001360560"/>
    </source>
</evidence>
<dbReference type="Proteomes" id="UP001360560">
    <property type="component" value="Unassembled WGS sequence"/>
</dbReference>
<reference evidence="12 13" key="1">
    <citation type="journal article" date="2023" name="Elife">
        <title>Identification of key yeast species and microbe-microbe interactions impacting larval growth of Drosophila in the wild.</title>
        <authorList>
            <person name="Mure A."/>
            <person name="Sugiura Y."/>
            <person name="Maeda R."/>
            <person name="Honda K."/>
            <person name="Sakurai N."/>
            <person name="Takahashi Y."/>
            <person name="Watada M."/>
            <person name="Katoh T."/>
            <person name="Gotoh A."/>
            <person name="Gotoh Y."/>
            <person name="Taniguchi I."/>
            <person name="Nakamura K."/>
            <person name="Hayashi T."/>
            <person name="Katayama T."/>
            <person name="Uemura T."/>
            <person name="Hattori Y."/>
        </authorList>
    </citation>
    <scope>NUCLEOTIDE SEQUENCE [LARGE SCALE GENOMIC DNA]</scope>
    <source>
        <strain evidence="12 13">SC-9</strain>
    </source>
</reference>
<evidence type="ECO:0000256" key="6">
    <source>
        <dbReference type="ARBA" id="ARBA00022989"/>
    </source>
</evidence>
<dbReference type="FunFam" id="1.20.1250.20:FF:000044">
    <property type="entry name" value="Hexose transporter Hxt3p"/>
    <property type="match status" value="1"/>
</dbReference>
<dbReference type="InterPro" id="IPR005828">
    <property type="entry name" value="MFS_sugar_transport-like"/>
</dbReference>
<evidence type="ECO:0000256" key="1">
    <source>
        <dbReference type="ARBA" id="ARBA00004141"/>
    </source>
</evidence>
<organism evidence="12 13">
    <name type="scientific">Saccharomycopsis crataegensis</name>
    <dbReference type="NCBI Taxonomy" id="43959"/>
    <lineage>
        <taxon>Eukaryota</taxon>
        <taxon>Fungi</taxon>
        <taxon>Dikarya</taxon>
        <taxon>Ascomycota</taxon>
        <taxon>Saccharomycotina</taxon>
        <taxon>Saccharomycetes</taxon>
        <taxon>Saccharomycopsidaceae</taxon>
        <taxon>Saccharomycopsis</taxon>
    </lineage>
</organism>
<name>A0AAV5QRE7_9ASCO</name>
<dbReference type="PANTHER" id="PTHR48022">
    <property type="entry name" value="PLASTIDIC GLUCOSE TRANSPORTER 4"/>
    <property type="match status" value="1"/>
</dbReference>
<dbReference type="InterPro" id="IPR005829">
    <property type="entry name" value="Sugar_transporter_CS"/>
</dbReference>
<dbReference type="EMBL" id="BTFZ01000012">
    <property type="protein sequence ID" value="GMM37488.1"/>
    <property type="molecule type" value="Genomic_DNA"/>
</dbReference>
<comment type="subcellular location">
    <subcellularLocation>
        <location evidence="1">Membrane</location>
        <topology evidence="1">Multi-pass membrane protein</topology>
    </subcellularLocation>
</comment>
<feature type="transmembrane region" description="Helical" evidence="10">
    <location>
        <begin position="159"/>
        <end position="183"/>
    </location>
</feature>
<evidence type="ECO:0000256" key="9">
    <source>
        <dbReference type="SAM" id="MobiDB-lite"/>
    </source>
</evidence>
<feature type="transmembrane region" description="Helical" evidence="10">
    <location>
        <begin position="230"/>
        <end position="250"/>
    </location>
</feature>
<evidence type="ECO:0000256" key="2">
    <source>
        <dbReference type="ARBA" id="ARBA00010992"/>
    </source>
</evidence>
<dbReference type="Pfam" id="PF00083">
    <property type="entry name" value="Sugar_tr"/>
    <property type="match status" value="1"/>
</dbReference>
<evidence type="ECO:0000256" key="3">
    <source>
        <dbReference type="ARBA" id="ARBA00022448"/>
    </source>
</evidence>
<evidence type="ECO:0000256" key="8">
    <source>
        <dbReference type="RuleBase" id="RU003346"/>
    </source>
</evidence>
<sequence>MAEQVVTPPSPESPKMLSSSSGTPEPSTEAPTKKKFGEHTLVEGDYESAPSLMFAALVVLSVTFVGFTFGFDTGTISGITGFPDYIERFGQLNHATGEYYFTTTRKSLIIAFYSVGGGVGGIFLSGFANTIGRKYSLLIFLSIYVVGNIIQITSGHGKWYQMFIGRIITGLSSGALASVAPMFGGELSPAKYRGALVCSFQLFLTLAIFLGYCCDYATKEHNSGAAQWRIVMGLNFLWAFLIFALVWIVVPESPRYLAEIGKGDKAKETIAYINKVPLKSRFVEEEYKAIEEGILTEQAAGTASWKELITGKPKIFPRVVMGFMIMALQQLSGINYFFYYGTTIFAAVGLQDSYQTVIVLGVVNFASTIFSLYFVDKFGRRSTLIGGSIVGAIALYIYTILGVVALYPNGRDEASSKPVGNAMIFLTCLFIAAFAASWGAIGYVILAESFPIRIRAKASSVGILSSFLWNFLISFFTPYITNAIHFSFGFIFAGCLTFAIGYIYFTVYETKGLTLEEVDLMYGDKKCNPWNSANWKNKDKSLDETKVDSTDVSEHETV</sequence>
<dbReference type="NCBIfam" id="TIGR00879">
    <property type="entry name" value="SP"/>
    <property type="match status" value="1"/>
</dbReference>
<keyword evidence="4" id="KW-0762">Sugar transport</keyword>
<feature type="transmembrane region" description="Helical" evidence="10">
    <location>
        <begin position="458"/>
        <end position="477"/>
    </location>
</feature>
<dbReference type="CDD" id="cd17356">
    <property type="entry name" value="MFS_HXT"/>
    <property type="match status" value="1"/>
</dbReference>
<dbReference type="PRINTS" id="PR00171">
    <property type="entry name" value="SUGRTRNSPORT"/>
</dbReference>
<dbReference type="PANTHER" id="PTHR48022:SF75">
    <property type="entry name" value="GALACTOSE TRANSPORTER-RELATED"/>
    <property type="match status" value="1"/>
</dbReference>
<dbReference type="InterPro" id="IPR050360">
    <property type="entry name" value="MFS_Sugar_Transporters"/>
</dbReference>
<dbReference type="PROSITE" id="PS50850">
    <property type="entry name" value="MFS"/>
    <property type="match status" value="1"/>
</dbReference>
<dbReference type="GO" id="GO:0005886">
    <property type="term" value="C:plasma membrane"/>
    <property type="evidence" value="ECO:0007669"/>
    <property type="project" value="TreeGrafter"/>
</dbReference>
<feature type="domain" description="Major facilitator superfamily (MFS) profile" evidence="11">
    <location>
        <begin position="58"/>
        <end position="511"/>
    </location>
</feature>
<proteinExistence type="inferred from homology"/>
<dbReference type="Gene3D" id="1.20.1250.20">
    <property type="entry name" value="MFS general substrate transporter like domains"/>
    <property type="match status" value="1"/>
</dbReference>
<keyword evidence="5 10" id="KW-0812">Transmembrane</keyword>
<dbReference type="AlphaFoldDB" id="A0AAV5QRE7"/>
<feature type="transmembrane region" description="Helical" evidence="10">
    <location>
        <begin position="483"/>
        <end position="505"/>
    </location>
</feature>
<keyword evidence="7 10" id="KW-0472">Membrane</keyword>